<evidence type="ECO:0000313" key="1">
    <source>
        <dbReference type="EMBL" id="MCU6688003.1"/>
    </source>
</evidence>
<organism evidence="1 2">
    <name type="scientific">Dorea acetigenes</name>
    <dbReference type="NCBI Taxonomy" id="2981787"/>
    <lineage>
        <taxon>Bacteria</taxon>
        <taxon>Bacillati</taxon>
        <taxon>Bacillota</taxon>
        <taxon>Clostridia</taxon>
        <taxon>Lachnospirales</taxon>
        <taxon>Lachnospiraceae</taxon>
        <taxon>Dorea</taxon>
    </lineage>
</organism>
<accession>A0ABT2RRL3</accession>
<keyword evidence="2" id="KW-1185">Reference proteome</keyword>
<gene>
    <name evidence="1" type="ORF">OCV99_15985</name>
</gene>
<proteinExistence type="predicted"/>
<protein>
    <submittedName>
        <fullName evidence="1">Uncharacterized protein</fullName>
    </submittedName>
</protein>
<dbReference type="EMBL" id="JAOQJU010000032">
    <property type="protein sequence ID" value="MCU6688003.1"/>
    <property type="molecule type" value="Genomic_DNA"/>
</dbReference>
<dbReference type="Pfam" id="PF20289">
    <property type="entry name" value="MComp1"/>
    <property type="match status" value="1"/>
</dbReference>
<reference evidence="1 2" key="1">
    <citation type="journal article" date="2021" name="ISME Commun">
        <title>Automated analysis of genomic sequences facilitates high-throughput and comprehensive description of bacteria.</title>
        <authorList>
            <person name="Hitch T.C.A."/>
        </authorList>
    </citation>
    <scope>NUCLEOTIDE SEQUENCE [LARGE SCALE GENOMIC DNA]</scope>
    <source>
        <strain evidence="1 2">Sanger_03</strain>
    </source>
</reference>
<dbReference type="InterPro" id="IPR046905">
    <property type="entry name" value="ABC-3C_MC1"/>
</dbReference>
<dbReference type="Proteomes" id="UP001652431">
    <property type="component" value="Unassembled WGS sequence"/>
</dbReference>
<sequence length="240" mass="28202">MINIIDQIFRNNGFTLMKQSELENQIEDVSGKVALKKIYINKFDEMYFVVEGNLSKNILDEILEICLESEKNVEISKNYKSNWVLVLLTSIEAELSWNQRKRVLFIEENKYFCRKYVMWYTAEEKEELEKLCESDYSTSNINSIIESYSNFSKFKNSEDKGYDCLSRIFVKLPFLNLTDLRTTDKTILDYIEKELNDISKGLAEKLETGELENIESDIILSEREQKSIDKKVAALIKEKK</sequence>
<comment type="caution">
    <text evidence="1">The sequence shown here is derived from an EMBL/GenBank/DDBJ whole genome shotgun (WGS) entry which is preliminary data.</text>
</comment>
<name>A0ABT2RRL3_9FIRM</name>
<evidence type="ECO:0000313" key="2">
    <source>
        <dbReference type="Proteomes" id="UP001652431"/>
    </source>
</evidence>
<dbReference type="RefSeq" id="WP_158371806.1">
    <property type="nucleotide sequence ID" value="NZ_JAOQJU010000032.1"/>
</dbReference>